<dbReference type="CDD" id="cd00041">
    <property type="entry name" value="CUB"/>
    <property type="match status" value="1"/>
</dbReference>
<dbReference type="SMART" id="SM00042">
    <property type="entry name" value="CUB"/>
    <property type="match status" value="1"/>
</dbReference>
<dbReference type="InterPro" id="IPR036055">
    <property type="entry name" value="LDL_receptor-like_sf"/>
</dbReference>
<dbReference type="GO" id="GO:0005905">
    <property type="term" value="C:clathrin-coated pit"/>
    <property type="evidence" value="ECO:0007669"/>
    <property type="project" value="UniProtKB-KW"/>
</dbReference>
<dbReference type="SUPFAM" id="SSF49854">
    <property type="entry name" value="Spermadhesin, CUB domain"/>
    <property type="match status" value="1"/>
</dbReference>
<dbReference type="AlphaFoldDB" id="A0AAW1ICQ0"/>
<comment type="caution">
    <text evidence="14">The sequence shown here is derived from an EMBL/GenBank/DDBJ whole genome shotgun (WGS) entry which is preliminary data.</text>
</comment>
<evidence type="ECO:0000256" key="8">
    <source>
        <dbReference type="ARBA" id="ARBA00023176"/>
    </source>
</evidence>
<reference evidence="14 15" key="1">
    <citation type="journal article" date="2024" name="BMC Genomics">
        <title>De novo assembly and annotation of Popillia japonica's genome with initial clues to its potential as an invasive pest.</title>
        <authorList>
            <person name="Cucini C."/>
            <person name="Boschi S."/>
            <person name="Funari R."/>
            <person name="Cardaioli E."/>
            <person name="Iannotti N."/>
            <person name="Marturano G."/>
            <person name="Paoli F."/>
            <person name="Bruttini M."/>
            <person name="Carapelli A."/>
            <person name="Frati F."/>
            <person name="Nardi F."/>
        </authorList>
    </citation>
    <scope>NUCLEOTIDE SEQUENCE [LARGE SCALE GENOMIC DNA]</scope>
    <source>
        <strain evidence="14">DMR45628</strain>
    </source>
</reference>
<organism evidence="14 15">
    <name type="scientific">Popillia japonica</name>
    <name type="common">Japanese beetle</name>
    <dbReference type="NCBI Taxonomy" id="7064"/>
    <lineage>
        <taxon>Eukaryota</taxon>
        <taxon>Metazoa</taxon>
        <taxon>Ecdysozoa</taxon>
        <taxon>Arthropoda</taxon>
        <taxon>Hexapoda</taxon>
        <taxon>Insecta</taxon>
        <taxon>Pterygota</taxon>
        <taxon>Neoptera</taxon>
        <taxon>Endopterygota</taxon>
        <taxon>Coleoptera</taxon>
        <taxon>Polyphaga</taxon>
        <taxon>Scarabaeiformia</taxon>
        <taxon>Scarabaeidae</taxon>
        <taxon>Rutelinae</taxon>
        <taxon>Popillia</taxon>
    </lineage>
</organism>
<comment type="subcellular location">
    <subcellularLocation>
        <location evidence="9">Membrane</location>
        <location evidence="9">Coated pit</location>
    </subcellularLocation>
    <subcellularLocation>
        <location evidence="1">Membrane</location>
        <topology evidence="1">Single-pass membrane protein</topology>
    </subcellularLocation>
</comment>
<sequence length="527" mass="60481">MARFVQNQYNCGSTIVNSANGIIMSPDYATINSTEIFCRWTIYSSYKLLHLKITYLDIGNCNNCCDSNYLKIFNRRQELARYCNNREPQDVLLKEKFLILDFRANNYTALNKGIKLEYSSEPMSCKNDQFKCIEEEVCISKKRKCDGIFDCEDHSDEVNCTRCSVGQAACDYSSTFCFSPTSQRCDGTVDCPGAEDELNCFSVCPGKLRCGNSGECYNKSQQCNGNFDCRNGYDERNCSYLSCGKPFNIKLHFICRNGHCIERIYLNDGLDDCGDGSDEFSGRNTNYIVLASFVGVFMCVIFIFLICRWFITRRNINYLMANPPEFPRRRRDSDNIFNENDFRRGGVIFEAYLQSRRERERRQRKRLRESKSKIDVVTRTRSVTRPQAIVPSTKVPKMETKRNVNSQANLERIVFENFVQKKELSDSSDISPPSGDDLSLGEEFSPKTLMEAHEEKCLLCKAKNNSISKQTSNQLFEVRSNSYIMDKTCHHDCVLTRCRSDSNLKNISASNYGALRKNDDVIINVVS</sequence>
<keyword evidence="8" id="KW-0168">Coated pit</keyword>
<evidence type="ECO:0000256" key="4">
    <source>
        <dbReference type="ARBA" id="ARBA00022737"/>
    </source>
</evidence>
<accession>A0AAW1ICQ0</accession>
<dbReference type="Proteomes" id="UP001458880">
    <property type="component" value="Unassembled WGS sequence"/>
</dbReference>
<dbReference type="Gene3D" id="2.60.120.290">
    <property type="entry name" value="Spermadhesin, CUB domain"/>
    <property type="match status" value="1"/>
</dbReference>
<keyword evidence="14" id="KW-0675">Receptor</keyword>
<dbReference type="InterPro" id="IPR002172">
    <property type="entry name" value="LDrepeatLR_classA_rpt"/>
</dbReference>
<dbReference type="SMART" id="SM00192">
    <property type="entry name" value="LDLa"/>
    <property type="match status" value="4"/>
</dbReference>
<dbReference type="Gene3D" id="4.10.400.10">
    <property type="entry name" value="Low-density Lipoprotein Receptor"/>
    <property type="match status" value="4"/>
</dbReference>
<evidence type="ECO:0000256" key="10">
    <source>
        <dbReference type="PROSITE-ProRule" id="PRU00059"/>
    </source>
</evidence>
<evidence type="ECO:0000256" key="9">
    <source>
        <dbReference type="ARBA" id="ARBA00037878"/>
    </source>
</evidence>
<evidence type="ECO:0000256" key="11">
    <source>
        <dbReference type="PROSITE-ProRule" id="PRU00124"/>
    </source>
</evidence>
<dbReference type="PRINTS" id="PR00261">
    <property type="entry name" value="LDLRECEPTOR"/>
</dbReference>
<keyword evidence="2" id="KW-0254">Endocytosis</keyword>
<evidence type="ECO:0000256" key="6">
    <source>
        <dbReference type="ARBA" id="ARBA00023136"/>
    </source>
</evidence>
<comment type="caution">
    <text evidence="11">Lacks conserved residue(s) required for the propagation of feature annotation.</text>
</comment>
<feature type="disulfide bond" evidence="11">
    <location>
        <begin position="204"/>
        <end position="216"/>
    </location>
</feature>
<proteinExistence type="predicted"/>
<dbReference type="PANTHER" id="PTHR24270:SF63">
    <property type="entry name" value="TERRIBLY REDUCED OPTIC LOBES, ISOFORM B"/>
    <property type="match status" value="1"/>
</dbReference>
<feature type="transmembrane region" description="Helical" evidence="12">
    <location>
        <begin position="287"/>
        <end position="311"/>
    </location>
</feature>
<dbReference type="InterPro" id="IPR000859">
    <property type="entry name" value="CUB_dom"/>
</dbReference>
<dbReference type="Pfam" id="PF00057">
    <property type="entry name" value="Ldl_recept_a"/>
    <property type="match status" value="2"/>
</dbReference>
<keyword evidence="4" id="KW-0677">Repeat</keyword>
<dbReference type="GO" id="GO:0006897">
    <property type="term" value="P:endocytosis"/>
    <property type="evidence" value="ECO:0007669"/>
    <property type="project" value="UniProtKB-KW"/>
</dbReference>
<dbReference type="InterPro" id="IPR035914">
    <property type="entry name" value="Sperma_CUB_dom_sf"/>
</dbReference>
<keyword evidence="5 12" id="KW-1133">Transmembrane helix</keyword>
<feature type="disulfide bond" evidence="11">
    <location>
        <begin position="145"/>
        <end position="160"/>
    </location>
</feature>
<dbReference type="PANTHER" id="PTHR24270">
    <property type="entry name" value="LOW-DENSITY LIPOPROTEIN RECEPTOR-RELATED"/>
    <property type="match status" value="1"/>
</dbReference>
<feature type="disulfide bond" evidence="11">
    <location>
        <begin position="255"/>
        <end position="273"/>
    </location>
</feature>
<dbReference type="PROSITE" id="PS01180">
    <property type="entry name" value="CUB"/>
    <property type="match status" value="1"/>
</dbReference>
<dbReference type="CDD" id="cd00112">
    <property type="entry name" value="LDLa"/>
    <property type="match status" value="4"/>
</dbReference>
<keyword evidence="15" id="KW-1185">Reference proteome</keyword>
<protein>
    <submittedName>
        <fullName evidence="14">Low-density lipoprotein receptor domain class A</fullName>
    </submittedName>
</protein>
<evidence type="ECO:0000256" key="1">
    <source>
        <dbReference type="ARBA" id="ARBA00004167"/>
    </source>
</evidence>
<name>A0AAW1ICQ0_POPJA</name>
<evidence type="ECO:0000313" key="14">
    <source>
        <dbReference type="EMBL" id="KAK9687021.1"/>
    </source>
</evidence>
<evidence type="ECO:0000256" key="2">
    <source>
        <dbReference type="ARBA" id="ARBA00022583"/>
    </source>
</evidence>
<keyword evidence="14" id="KW-0449">Lipoprotein</keyword>
<feature type="disulfide bond" evidence="11">
    <location>
        <begin position="223"/>
        <end position="238"/>
    </location>
</feature>
<keyword evidence="3 12" id="KW-0812">Transmembrane</keyword>
<feature type="disulfide bond" evidence="11">
    <location>
        <begin position="185"/>
        <end position="200"/>
    </location>
</feature>
<evidence type="ECO:0000256" key="5">
    <source>
        <dbReference type="ARBA" id="ARBA00022989"/>
    </source>
</evidence>
<dbReference type="SUPFAM" id="SSF57424">
    <property type="entry name" value="LDL receptor-like module"/>
    <property type="match status" value="4"/>
</dbReference>
<evidence type="ECO:0000256" key="7">
    <source>
        <dbReference type="ARBA" id="ARBA00023157"/>
    </source>
</evidence>
<keyword evidence="7 11" id="KW-1015">Disulfide bond</keyword>
<dbReference type="EMBL" id="JASPKY010000667">
    <property type="protein sequence ID" value="KAK9687021.1"/>
    <property type="molecule type" value="Genomic_DNA"/>
</dbReference>
<feature type="disulfide bond" evidence="10">
    <location>
        <begin position="11"/>
        <end position="38"/>
    </location>
</feature>
<keyword evidence="6 12" id="KW-0472">Membrane</keyword>
<dbReference type="GO" id="GO:0005886">
    <property type="term" value="C:plasma membrane"/>
    <property type="evidence" value="ECO:0007669"/>
    <property type="project" value="TreeGrafter"/>
</dbReference>
<evidence type="ECO:0000259" key="13">
    <source>
        <dbReference type="PROSITE" id="PS01180"/>
    </source>
</evidence>
<dbReference type="PROSITE" id="PS50068">
    <property type="entry name" value="LDLRA_2"/>
    <property type="match status" value="4"/>
</dbReference>
<evidence type="ECO:0000313" key="15">
    <source>
        <dbReference type="Proteomes" id="UP001458880"/>
    </source>
</evidence>
<dbReference type="InterPro" id="IPR050685">
    <property type="entry name" value="LDLR"/>
</dbReference>
<feature type="domain" description="CUB" evidence="13">
    <location>
        <begin position="11"/>
        <end position="121"/>
    </location>
</feature>
<evidence type="ECO:0000256" key="12">
    <source>
        <dbReference type="SAM" id="Phobius"/>
    </source>
</evidence>
<evidence type="ECO:0000256" key="3">
    <source>
        <dbReference type="ARBA" id="ARBA00022692"/>
    </source>
</evidence>
<gene>
    <name evidence="14" type="ORF">QE152_g36768</name>
</gene>